<evidence type="ECO:0000313" key="6">
    <source>
        <dbReference type="Proteomes" id="UP001212263"/>
    </source>
</evidence>
<evidence type="ECO:0000313" key="4">
    <source>
        <dbReference type="EMBL" id="MCG4958839.1"/>
    </source>
</evidence>
<dbReference type="InterPro" id="IPR013766">
    <property type="entry name" value="Thioredoxin_domain"/>
</dbReference>
<dbReference type="RefSeq" id="WP_237982948.1">
    <property type="nucleotide sequence ID" value="NZ_JAHOOV010000006.1"/>
</dbReference>
<dbReference type="PANTHER" id="PTHR43601">
    <property type="entry name" value="THIOREDOXIN, MITOCHONDRIAL"/>
    <property type="match status" value="1"/>
</dbReference>
<reference evidence="4" key="1">
    <citation type="submission" date="2022-01" db="EMBL/GenBank/DDBJ databases">
        <title>Collection of gut derived symbiotic bacterial strains cultured from healthy donors.</title>
        <authorList>
            <person name="Lin H."/>
            <person name="Kohout C."/>
            <person name="Waligurski E."/>
            <person name="Pamer E.G."/>
        </authorList>
    </citation>
    <scope>NUCLEOTIDE SEQUENCE</scope>
    <source>
        <strain evidence="4">DFI.1.149</strain>
    </source>
</reference>
<comment type="caution">
    <text evidence="5">The sequence shown here is derived from an EMBL/GenBank/DDBJ whole genome shotgun (WGS) entry which is preliminary data.</text>
</comment>
<name>A0AAW6FEP1_9BACT</name>
<evidence type="ECO:0000256" key="2">
    <source>
        <dbReference type="SAM" id="SignalP"/>
    </source>
</evidence>
<dbReference type="SUPFAM" id="SSF52833">
    <property type="entry name" value="Thioredoxin-like"/>
    <property type="match status" value="2"/>
</dbReference>
<dbReference type="EMBL" id="JAQMRD010000004">
    <property type="protein sequence ID" value="MDB9222221.1"/>
    <property type="molecule type" value="Genomic_DNA"/>
</dbReference>
<dbReference type="Proteomes" id="UP001212263">
    <property type="component" value="Unassembled WGS sequence"/>
</dbReference>
<dbReference type="PROSITE" id="PS51352">
    <property type="entry name" value="THIOREDOXIN_2"/>
    <property type="match status" value="2"/>
</dbReference>
<gene>
    <name evidence="4" type="ORF">L0P03_03080</name>
    <name evidence="5" type="ORF">PN645_04275</name>
</gene>
<dbReference type="InterPro" id="IPR036249">
    <property type="entry name" value="Thioredoxin-like_sf"/>
</dbReference>
<reference evidence="5" key="2">
    <citation type="submission" date="2023-01" db="EMBL/GenBank/DDBJ databases">
        <title>Human gut microbiome strain richness.</title>
        <authorList>
            <person name="Chen-Liaw A."/>
        </authorList>
    </citation>
    <scope>NUCLEOTIDE SEQUENCE</scope>
    <source>
        <strain evidence="5">RTP21484st1_B7_RTP21484_190118</strain>
    </source>
</reference>
<dbReference type="PROSITE" id="PS00194">
    <property type="entry name" value="THIOREDOXIN_1"/>
    <property type="match status" value="2"/>
</dbReference>
<keyword evidence="1" id="KW-0676">Redox-active center</keyword>
<dbReference type="AlphaFoldDB" id="A0AAW6FEP1"/>
<proteinExistence type="predicted"/>
<protein>
    <submittedName>
        <fullName evidence="5">Thioredoxin family protein</fullName>
    </submittedName>
</protein>
<dbReference type="Proteomes" id="UP001199750">
    <property type="component" value="Unassembled WGS sequence"/>
</dbReference>
<keyword evidence="2" id="KW-0732">Signal</keyword>
<dbReference type="InterPro" id="IPR017937">
    <property type="entry name" value="Thioredoxin_CS"/>
</dbReference>
<accession>A0AAW6FEP1</accession>
<organism evidence="5 6">
    <name type="scientific">Odoribacter splanchnicus</name>
    <dbReference type="NCBI Taxonomy" id="28118"/>
    <lineage>
        <taxon>Bacteria</taxon>
        <taxon>Pseudomonadati</taxon>
        <taxon>Bacteroidota</taxon>
        <taxon>Bacteroidia</taxon>
        <taxon>Bacteroidales</taxon>
        <taxon>Odoribacteraceae</taxon>
        <taxon>Odoribacter</taxon>
    </lineage>
</organism>
<evidence type="ECO:0000313" key="5">
    <source>
        <dbReference type="EMBL" id="MDB9222221.1"/>
    </source>
</evidence>
<sequence length="702" mass="79761">MKKLIPLMMCLVLSVMAFAQTGVDFQHLTFDEALAKAKAEKKLVFVDCYTTWCGPCKMMTTKIFPMKEAGEFFNPRFVCVKFDMEQGEGKELKNKLGVRAYPSFFIIRPDGTVQHAVVGGDELEPFIERVKKGLNEKTSLLYLNQQYEKGKMNKKQLLAYKVALDDAYDQKKAEQVKKELLSQITEKDKLKKEFWPLFEDGTCTVGTPDFNLILANIPTFEKNIGKEKLDEFLFSAYSRALFPHLNRNKERQTVSLDELKQQIGKLDFQKKNDLLSLCDIAGLVAQGDVNQLVSKVEEKAATLTGNDLSSMLMAFGAMQDKATKADYNRMVAAAEKMMANPANSEMKNYLEYYVESWKNLAHVGVNFQDLTFEQAVEKAAKMRKQIFVDCYTSWCGPCKYMSNTVFPQEKMGDYMNPKFICVKYDMEKGEGPELAKKFGVRAYPTFVILNTDGTVRHKFVGGGEPDRFIERVKDAFDDNKATGVLEAKYAEGVRDKEFLVKYVESLISMYSPDASKVAAELYGQLTDEEKVSSDYWFIFNNPDLAPAGSEAYEYLLANREKFAQNNTEEAVDKRLSSGYQRKLMMIFYGRDKSTTAADLDQMKKEIVGLKLKNEKSLVGQINIAKALLANNPNQLLTVCEKEVNNLSPEEFPFSIIAGAKEKATPLQINRWKKIGQKLVAKCEDKDMAKQMEQYIESMFAKK</sequence>
<dbReference type="Pfam" id="PF00085">
    <property type="entry name" value="Thioredoxin"/>
    <property type="match status" value="2"/>
</dbReference>
<feature type="signal peptide" evidence="2">
    <location>
        <begin position="1"/>
        <end position="19"/>
    </location>
</feature>
<dbReference type="Gene3D" id="3.40.30.10">
    <property type="entry name" value="Glutaredoxin"/>
    <property type="match status" value="2"/>
</dbReference>
<feature type="domain" description="Thioredoxin" evidence="3">
    <location>
        <begin position="361"/>
        <end position="477"/>
    </location>
</feature>
<evidence type="ECO:0000259" key="3">
    <source>
        <dbReference type="PROSITE" id="PS51352"/>
    </source>
</evidence>
<dbReference type="CDD" id="cd02947">
    <property type="entry name" value="TRX_family"/>
    <property type="match status" value="2"/>
</dbReference>
<dbReference type="GO" id="GO:0045454">
    <property type="term" value="P:cell redox homeostasis"/>
    <property type="evidence" value="ECO:0007669"/>
    <property type="project" value="TreeGrafter"/>
</dbReference>
<feature type="domain" description="Thioredoxin" evidence="3">
    <location>
        <begin position="9"/>
        <end position="135"/>
    </location>
</feature>
<dbReference type="EMBL" id="JAKNDN010000004">
    <property type="protein sequence ID" value="MCG4958839.1"/>
    <property type="molecule type" value="Genomic_DNA"/>
</dbReference>
<dbReference type="PANTHER" id="PTHR43601:SF3">
    <property type="entry name" value="THIOREDOXIN, MITOCHONDRIAL"/>
    <property type="match status" value="1"/>
</dbReference>
<evidence type="ECO:0000256" key="1">
    <source>
        <dbReference type="ARBA" id="ARBA00023284"/>
    </source>
</evidence>
<feature type="chain" id="PRO_5043296884" evidence="2">
    <location>
        <begin position="20"/>
        <end position="702"/>
    </location>
</feature>